<dbReference type="AlphaFoldDB" id="A0A9P8V077"/>
<feature type="compositionally biased region" description="Basic and acidic residues" evidence="1">
    <location>
        <begin position="31"/>
        <end position="43"/>
    </location>
</feature>
<organism evidence="2 3">
    <name type="scientific">Plectosphaerella plurivora</name>
    <dbReference type="NCBI Taxonomy" id="936078"/>
    <lineage>
        <taxon>Eukaryota</taxon>
        <taxon>Fungi</taxon>
        <taxon>Dikarya</taxon>
        <taxon>Ascomycota</taxon>
        <taxon>Pezizomycotina</taxon>
        <taxon>Sordariomycetes</taxon>
        <taxon>Hypocreomycetidae</taxon>
        <taxon>Glomerellales</taxon>
        <taxon>Plectosphaerellaceae</taxon>
        <taxon>Plectosphaerella</taxon>
    </lineage>
</organism>
<evidence type="ECO:0000313" key="2">
    <source>
        <dbReference type="EMBL" id="KAH6668124.1"/>
    </source>
</evidence>
<keyword evidence="3" id="KW-1185">Reference proteome</keyword>
<evidence type="ECO:0000256" key="1">
    <source>
        <dbReference type="SAM" id="MobiDB-lite"/>
    </source>
</evidence>
<dbReference type="EMBL" id="JAGSXJ010000034">
    <property type="protein sequence ID" value="KAH6668124.1"/>
    <property type="molecule type" value="Genomic_DNA"/>
</dbReference>
<evidence type="ECO:0000313" key="3">
    <source>
        <dbReference type="Proteomes" id="UP000770015"/>
    </source>
</evidence>
<feature type="region of interest" description="Disordered" evidence="1">
    <location>
        <begin position="237"/>
        <end position="256"/>
    </location>
</feature>
<proteinExistence type="predicted"/>
<sequence>MIRRDPRSLESEGGWRGWVWGKSFLEGRGRRLGEQRRRRDGFNQRHGPGPGSIDGKSATRWTDTGKTTLCVSGRGGKGWMDGVRWEKRVGCRVPLTSVLGRSAGRQSRQRFGWKTGWERGPGEGTERASDSIMELKQGKAKATLLHSPSGSCCWRTGGGREATHRGRVGIRSVDVDTAGEERVSGGRAWSWGWPGLVCECFLSSVGGRLEGMERRRAVRGRGTADCCDRTAPHKGARRRARIGRNPAGAGFTVKTP</sequence>
<protein>
    <submittedName>
        <fullName evidence="2">Uncharacterized protein</fullName>
    </submittedName>
</protein>
<accession>A0A9P8V077</accession>
<gene>
    <name evidence="2" type="ORF">F5X68DRAFT_53343</name>
</gene>
<feature type="region of interest" description="Disordered" evidence="1">
    <location>
        <begin position="31"/>
        <end position="61"/>
    </location>
</feature>
<reference evidence="2" key="1">
    <citation type="journal article" date="2021" name="Nat. Commun.">
        <title>Genetic determinants of endophytism in the Arabidopsis root mycobiome.</title>
        <authorList>
            <person name="Mesny F."/>
            <person name="Miyauchi S."/>
            <person name="Thiergart T."/>
            <person name="Pickel B."/>
            <person name="Atanasova L."/>
            <person name="Karlsson M."/>
            <person name="Huettel B."/>
            <person name="Barry K.W."/>
            <person name="Haridas S."/>
            <person name="Chen C."/>
            <person name="Bauer D."/>
            <person name="Andreopoulos W."/>
            <person name="Pangilinan J."/>
            <person name="LaButti K."/>
            <person name="Riley R."/>
            <person name="Lipzen A."/>
            <person name="Clum A."/>
            <person name="Drula E."/>
            <person name="Henrissat B."/>
            <person name="Kohler A."/>
            <person name="Grigoriev I.V."/>
            <person name="Martin F.M."/>
            <person name="Hacquard S."/>
        </authorList>
    </citation>
    <scope>NUCLEOTIDE SEQUENCE</scope>
    <source>
        <strain evidence="2">MPI-SDFR-AT-0117</strain>
    </source>
</reference>
<comment type="caution">
    <text evidence="2">The sequence shown here is derived from an EMBL/GenBank/DDBJ whole genome shotgun (WGS) entry which is preliminary data.</text>
</comment>
<dbReference type="Proteomes" id="UP000770015">
    <property type="component" value="Unassembled WGS sequence"/>
</dbReference>
<name>A0A9P8V077_9PEZI</name>